<evidence type="ECO:0000256" key="4">
    <source>
        <dbReference type="ARBA" id="ARBA00022824"/>
    </source>
</evidence>
<dbReference type="GO" id="GO:0005789">
    <property type="term" value="C:endoplasmic reticulum membrane"/>
    <property type="evidence" value="ECO:0007669"/>
    <property type="project" value="UniProtKB-SubCell"/>
</dbReference>
<dbReference type="PANTHER" id="PTHR23129">
    <property type="entry name" value="ACYL-COENZYME A DIPHOSPHATASE FITM2"/>
    <property type="match status" value="1"/>
</dbReference>
<dbReference type="GO" id="GO:0008654">
    <property type="term" value="P:phospholipid biosynthetic process"/>
    <property type="evidence" value="ECO:0007669"/>
    <property type="project" value="TreeGrafter"/>
</dbReference>
<dbReference type="InterPro" id="IPR046401">
    <property type="entry name" value="FITM1/2"/>
</dbReference>
<feature type="compositionally biased region" description="Polar residues" evidence="8">
    <location>
        <begin position="369"/>
        <end position="379"/>
    </location>
</feature>
<evidence type="ECO:0000256" key="9">
    <source>
        <dbReference type="SAM" id="Phobius"/>
    </source>
</evidence>
<evidence type="ECO:0000256" key="5">
    <source>
        <dbReference type="ARBA" id="ARBA00022989"/>
    </source>
</evidence>
<evidence type="ECO:0000313" key="11">
    <source>
        <dbReference type="Proteomes" id="UP001168990"/>
    </source>
</evidence>
<keyword evidence="3" id="KW-0378">Hydrolase</keyword>
<gene>
    <name evidence="10" type="ORF">PV328_002896</name>
</gene>
<dbReference type="GO" id="GO:0019915">
    <property type="term" value="P:lipid storage"/>
    <property type="evidence" value="ECO:0007669"/>
    <property type="project" value="InterPro"/>
</dbReference>
<keyword evidence="2 9" id="KW-0812">Transmembrane</keyword>
<dbReference type="Pfam" id="PF10261">
    <property type="entry name" value="FIT"/>
    <property type="match status" value="1"/>
</dbReference>
<dbReference type="Proteomes" id="UP001168990">
    <property type="component" value="Unassembled WGS sequence"/>
</dbReference>
<dbReference type="EMBL" id="JAQQBS010001422">
    <property type="protein sequence ID" value="KAK0164248.1"/>
    <property type="molecule type" value="Genomic_DNA"/>
</dbReference>
<feature type="transmembrane region" description="Helical" evidence="9">
    <location>
        <begin position="300"/>
        <end position="318"/>
    </location>
</feature>
<evidence type="ECO:0008006" key="12">
    <source>
        <dbReference type="Google" id="ProtNLM"/>
    </source>
</evidence>
<evidence type="ECO:0000256" key="3">
    <source>
        <dbReference type="ARBA" id="ARBA00022801"/>
    </source>
</evidence>
<dbReference type="PANTHER" id="PTHR23129:SF0">
    <property type="entry name" value="ACYL-COENZYME A DIPHOSPHATASE FITM2"/>
    <property type="match status" value="1"/>
</dbReference>
<reference evidence="10" key="1">
    <citation type="journal article" date="2023" name="bioRxiv">
        <title>Scaffold-level genome assemblies of two parasitoid biocontrol wasps reveal the parthenogenesis mechanism and an associated novel virus.</title>
        <authorList>
            <person name="Inwood S."/>
            <person name="Skelly J."/>
            <person name="Guhlin J."/>
            <person name="Harrop T."/>
            <person name="Goldson S."/>
            <person name="Dearden P."/>
        </authorList>
    </citation>
    <scope>NUCLEOTIDE SEQUENCE</scope>
    <source>
        <strain evidence="10">Irish</strain>
        <tissue evidence="10">Whole body</tissue>
    </source>
</reference>
<reference evidence="10" key="2">
    <citation type="submission" date="2023-03" db="EMBL/GenBank/DDBJ databases">
        <authorList>
            <person name="Inwood S.N."/>
            <person name="Skelly J.G."/>
            <person name="Guhlin J."/>
            <person name="Harrop T.W.R."/>
            <person name="Goldson S.G."/>
            <person name="Dearden P.K."/>
        </authorList>
    </citation>
    <scope>NUCLEOTIDE SEQUENCE</scope>
    <source>
        <strain evidence="10">Irish</strain>
        <tissue evidence="10">Whole body</tissue>
    </source>
</reference>
<keyword evidence="11" id="KW-1185">Reference proteome</keyword>
<comment type="caution">
    <text evidence="10">The sequence shown here is derived from an EMBL/GenBank/DDBJ whole genome shotgun (WGS) entry which is preliminary data.</text>
</comment>
<keyword evidence="6" id="KW-0443">Lipid metabolism</keyword>
<protein>
    <recommendedName>
        <fullName evidence="12">FIT family protein</fullName>
    </recommendedName>
</protein>
<keyword evidence="7 9" id="KW-0472">Membrane</keyword>
<comment type="subcellular location">
    <subcellularLocation>
        <location evidence="1">Endoplasmic reticulum membrane</location>
        <topology evidence="1">Multi-pass membrane protein</topology>
    </subcellularLocation>
</comment>
<evidence type="ECO:0000256" key="6">
    <source>
        <dbReference type="ARBA" id="ARBA00023098"/>
    </source>
</evidence>
<evidence type="ECO:0000256" key="1">
    <source>
        <dbReference type="ARBA" id="ARBA00004477"/>
    </source>
</evidence>
<dbReference type="InterPro" id="IPR019388">
    <property type="entry name" value="FIT"/>
</dbReference>
<name>A0AA39F7C4_9HYME</name>
<feature type="region of interest" description="Disordered" evidence="8">
    <location>
        <begin position="368"/>
        <end position="388"/>
    </location>
</feature>
<sequence length="388" mass="44070">MAPSKRRPLHPSTTGGGSPGGSFRSSGLNFRPASGMQEDRGGTKPTAAPSSIGLILLTMLLHICKKSLLFDVRIKVCIYCGALFLVSLIADFAPMPKTYFSRSDNVFNRYFVKWGWGWLLTVTIPWLALTAHTIGCGKRSVLLKHFSRLIVATFAWFMWTKLFTIIEATCGRCINTREFELQTKVKCLQAGKFWSGFDISGHTFILIYSSLILAEEGGSWIGWERINELIMKEEHSRTASESGSPLRNLSDDELEVVKKSYKIFTPYLRGLFLVLTLQQMLWDVMLFSTILYYHIMVEKFVGGIIAILTWYATYRWWFKMSSSIFMTPGEGLFKYNDNKEHNNGPMIRTRRSTLNGTIPKFMGMPIRTPQENLDSSTSKLESDLVPPR</sequence>
<accession>A0AA39F7C4</accession>
<dbReference type="GO" id="GO:0034389">
    <property type="term" value="P:lipid droplet organization"/>
    <property type="evidence" value="ECO:0007669"/>
    <property type="project" value="InterPro"/>
</dbReference>
<dbReference type="GO" id="GO:0010945">
    <property type="term" value="F:coenzyme A diphosphatase activity"/>
    <property type="evidence" value="ECO:0007669"/>
    <property type="project" value="InterPro"/>
</dbReference>
<evidence type="ECO:0000256" key="8">
    <source>
        <dbReference type="SAM" id="MobiDB-lite"/>
    </source>
</evidence>
<keyword evidence="5 9" id="KW-1133">Transmembrane helix</keyword>
<proteinExistence type="inferred from homology"/>
<dbReference type="AlphaFoldDB" id="A0AA39F7C4"/>
<keyword evidence="4" id="KW-0256">Endoplasmic reticulum</keyword>
<feature type="transmembrane region" description="Helical" evidence="9">
    <location>
        <begin position="76"/>
        <end position="95"/>
    </location>
</feature>
<dbReference type="HAMAP" id="MF_03230">
    <property type="entry name" value="FITM2"/>
    <property type="match status" value="1"/>
</dbReference>
<feature type="region of interest" description="Disordered" evidence="8">
    <location>
        <begin position="1"/>
        <end position="24"/>
    </location>
</feature>
<feature type="transmembrane region" description="Helical" evidence="9">
    <location>
        <begin position="115"/>
        <end position="135"/>
    </location>
</feature>
<evidence type="ECO:0000256" key="2">
    <source>
        <dbReference type="ARBA" id="ARBA00022692"/>
    </source>
</evidence>
<evidence type="ECO:0000256" key="7">
    <source>
        <dbReference type="ARBA" id="ARBA00023136"/>
    </source>
</evidence>
<feature type="transmembrane region" description="Helical" evidence="9">
    <location>
        <begin position="267"/>
        <end position="294"/>
    </location>
</feature>
<organism evidence="10 11">
    <name type="scientific">Microctonus aethiopoides</name>
    <dbReference type="NCBI Taxonomy" id="144406"/>
    <lineage>
        <taxon>Eukaryota</taxon>
        <taxon>Metazoa</taxon>
        <taxon>Ecdysozoa</taxon>
        <taxon>Arthropoda</taxon>
        <taxon>Hexapoda</taxon>
        <taxon>Insecta</taxon>
        <taxon>Pterygota</taxon>
        <taxon>Neoptera</taxon>
        <taxon>Endopterygota</taxon>
        <taxon>Hymenoptera</taxon>
        <taxon>Apocrita</taxon>
        <taxon>Ichneumonoidea</taxon>
        <taxon>Braconidae</taxon>
        <taxon>Euphorinae</taxon>
        <taxon>Microctonus</taxon>
    </lineage>
</organism>
<evidence type="ECO:0000313" key="10">
    <source>
        <dbReference type="EMBL" id="KAK0164248.1"/>
    </source>
</evidence>